<comment type="similarity">
    <text evidence="5">Belongs to the serine/threonine dehydratase family.</text>
</comment>
<gene>
    <name evidence="10" type="ORF">MNBD_PLANCTO03-305</name>
</gene>
<dbReference type="InterPro" id="IPR000634">
    <property type="entry name" value="Ser/Thr_deHydtase_PyrdxlP-BS"/>
</dbReference>
<dbReference type="InterPro" id="IPR001926">
    <property type="entry name" value="TrpB-like_PALP"/>
</dbReference>
<evidence type="ECO:0000256" key="7">
    <source>
        <dbReference type="ARBA" id="ARBA00022898"/>
    </source>
</evidence>
<comment type="cofactor">
    <cofactor evidence="2">
        <name>pyridoxal 5'-phosphate</name>
        <dbReference type="ChEBI" id="CHEBI:597326"/>
    </cofactor>
</comment>
<dbReference type="PANTHER" id="PTHR43050:SF1">
    <property type="entry name" value="SERINE RACEMASE"/>
    <property type="match status" value="1"/>
</dbReference>
<evidence type="ECO:0000256" key="2">
    <source>
        <dbReference type="ARBA" id="ARBA00001933"/>
    </source>
</evidence>
<proteinExistence type="inferred from homology"/>
<dbReference type="PROSITE" id="PS00165">
    <property type="entry name" value="DEHYDRATASE_SER_THR"/>
    <property type="match status" value="1"/>
</dbReference>
<feature type="domain" description="Tryptophan synthase beta chain-like PALP" evidence="9">
    <location>
        <begin position="23"/>
        <end position="118"/>
    </location>
</feature>
<organism evidence="10">
    <name type="scientific">hydrothermal vent metagenome</name>
    <dbReference type="NCBI Taxonomy" id="652676"/>
    <lineage>
        <taxon>unclassified sequences</taxon>
        <taxon>metagenomes</taxon>
        <taxon>ecological metagenomes</taxon>
    </lineage>
</organism>
<dbReference type="PANTHER" id="PTHR43050">
    <property type="entry name" value="SERINE / THREONINE RACEMASE FAMILY MEMBER"/>
    <property type="match status" value="1"/>
</dbReference>
<dbReference type="Pfam" id="PF00291">
    <property type="entry name" value="PALP"/>
    <property type="match status" value="1"/>
</dbReference>
<dbReference type="GO" id="GO:0030170">
    <property type="term" value="F:pyridoxal phosphate binding"/>
    <property type="evidence" value="ECO:0007669"/>
    <property type="project" value="InterPro"/>
</dbReference>
<evidence type="ECO:0000313" key="10">
    <source>
        <dbReference type="EMBL" id="VAX39786.1"/>
    </source>
</evidence>
<evidence type="ECO:0000256" key="4">
    <source>
        <dbReference type="ARBA" id="ARBA00001946"/>
    </source>
</evidence>
<dbReference type="InterPro" id="IPR036052">
    <property type="entry name" value="TrpB-like_PALP_sf"/>
</dbReference>
<comment type="cofactor">
    <cofactor evidence="4">
        <name>Mg(2+)</name>
        <dbReference type="ChEBI" id="CHEBI:18420"/>
    </cofactor>
</comment>
<keyword evidence="8 10" id="KW-0456">Lyase</keyword>
<dbReference type="GO" id="GO:0030848">
    <property type="term" value="F:threo-3-hydroxyaspartate ammonia-lyase activity"/>
    <property type="evidence" value="ECO:0007669"/>
    <property type="project" value="UniProtKB-EC"/>
</dbReference>
<keyword evidence="6" id="KW-0460">Magnesium</keyword>
<keyword evidence="7" id="KW-0663">Pyridoxal phosphate</keyword>
<comment type="cofactor">
    <cofactor evidence="3">
        <name>Mn(2+)</name>
        <dbReference type="ChEBI" id="CHEBI:29035"/>
    </cofactor>
</comment>
<reference evidence="10" key="1">
    <citation type="submission" date="2018-06" db="EMBL/GenBank/DDBJ databases">
        <authorList>
            <person name="Zhirakovskaya E."/>
        </authorList>
    </citation>
    <scope>NUCLEOTIDE SEQUENCE</scope>
</reference>
<dbReference type="EC" id="4.3.1.16" evidence="10"/>
<dbReference type="EMBL" id="UOGK01000286">
    <property type="protein sequence ID" value="VAX39786.1"/>
    <property type="molecule type" value="Genomic_DNA"/>
</dbReference>
<dbReference type="Gene3D" id="3.40.50.1100">
    <property type="match status" value="2"/>
</dbReference>
<evidence type="ECO:0000259" key="9">
    <source>
        <dbReference type="Pfam" id="PF00291"/>
    </source>
</evidence>
<evidence type="ECO:0000256" key="3">
    <source>
        <dbReference type="ARBA" id="ARBA00001936"/>
    </source>
</evidence>
<sequence>MSLVDAVTIAAVRAAADRLAGVARRTPVMTSRSLDEAVGASVFVKCENFQRVGAFKFRGAYNALAQLDDDARQRGVLTWSSGNHAQAVALAAGLLGVPAVIVMPEHAPRVKLEATRGYLSCAPAGSEIVRYDPQHVVREELGQQ</sequence>
<dbReference type="GO" id="GO:0070179">
    <property type="term" value="P:D-serine biosynthetic process"/>
    <property type="evidence" value="ECO:0007669"/>
    <property type="project" value="TreeGrafter"/>
</dbReference>
<dbReference type="GO" id="GO:0030378">
    <property type="term" value="F:serine racemase activity"/>
    <property type="evidence" value="ECO:0007669"/>
    <property type="project" value="TreeGrafter"/>
</dbReference>
<dbReference type="SUPFAM" id="SSF53686">
    <property type="entry name" value="Tryptophan synthase beta subunit-like PLP-dependent enzymes"/>
    <property type="match status" value="1"/>
</dbReference>
<feature type="non-terminal residue" evidence="10">
    <location>
        <position position="144"/>
    </location>
</feature>
<dbReference type="GO" id="GO:0005524">
    <property type="term" value="F:ATP binding"/>
    <property type="evidence" value="ECO:0007669"/>
    <property type="project" value="TreeGrafter"/>
</dbReference>
<evidence type="ECO:0000256" key="1">
    <source>
        <dbReference type="ARBA" id="ARBA00001913"/>
    </source>
</evidence>
<dbReference type="GO" id="GO:0003941">
    <property type="term" value="F:L-serine ammonia-lyase activity"/>
    <property type="evidence" value="ECO:0007669"/>
    <property type="project" value="TreeGrafter"/>
</dbReference>
<accession>A0A3B1DAA9</accession>
<evidence type="ECO:0000256" key="8">
    <source>
        <dbReference type="ARBA" id="ARBA00023239"/>
    </source>
</evidence>
<dbReference type="FunFam" id="3.40.50.1100:FF:000005">
    <property type="entry name" value="Threonine dehydratase catabolic"/>
    <property type="match status" value="1"/>
</dbReference>
<protein>
    <submittedName>
        <fullName evidence="10">L-threo-3-hydroxyaspartate ammonia-lyase</fullName>
        <ecNumber evidence="10">4.3.1.16</ecNumber>
    </submittedName>
</protein>
<evidence type="ECO:0000256" key="6">
    <source>
        <dbReference type="ARBA" id="ARBA00022842"/>
    </source>
</evidence>
<dbReference type="AlphaFoldDB" id="A0A3B1DAA9"/>
<dbReference type="GO" id="GO:0018114">
    <property type="term" value="F:threonine racemase activity"/>
    <property type="evidence" value="ECO:0007669"/>
    <property type="project" value="TreeGrafter"/>
</dbReference>
<evidence type="ECO:0000256" key="5">
    <source>
        <dbReference type="ARBA" id="ARBA00010869"/>
    </source>
</evidence>
<comment type="cofactor">
    <cofactor evidence="1">
        <name>Ca(2+)</name>
        <dbReference type="ChEBI" id="CHEBI:29108"/>
    </cofactor>
</comment>
<dbReference type="GO" id="GO:0000287">
    <property type="term" value="F:magnesium ion binding"/>
    <property type="evidence" value="ECO:0007669"/>
    <property type="project" value="TreeGrafter"/>
</dbReference>
<name>A0A3B1DAA9_9ZZZZ</name>